<proteinExistence type="predicted"/>
<sequence>TEGDAGPISRAIGSGPVDVINWLLPAQRLLVGTEGSEKSARSNSLDEPLTRTNFNLKTISTQGSARVPAVP</sequence>
<organism evidence="1 2">
    <name type="scientific">Marinobacter nauticus</name>
    <name type="common">Marinobacter hydrocarbonoclasticus</name>
    <name type="synonym">Marinobacter aquaeolei</name>
    <dbReference type="NCBI Taxonomy" id="2743"/>
    <lineage>
        <taxon>Bacteria</taxon>
        <taxon>Pseudomonadati</taxon>
        <taxon>Pseudomonadota</taxon>
        <taxon>Gammaproteobacteria</taxon>
        <taxon>Pseudomonadales</taxon>
        <taxon>Marinobacteraceae</taxon>
        <taxon>Marinobacter</taxon>
    </lineage>
</organism>
<feature type="non-terminal residue" evidence="1">
    <location>
        <position position="1"/>
    </location>
</feature>
<dbReference type="EMBL" id="DLYI01000313">
    <property type="protein sequence ID" value="HAC30717.1"/>
    <property type="molecule type" value="Genomic_DNA"/>
</dbReference>
<gene>
    <name evidence="1" type="ORF">DCF82_23370</name>
</gene>
<name>A0A3B8WKR6_MARNT</name>
<protein>
    <submittedName>
        <fullName evidence="1">Uncharacterized protein</fullName>
    </submittedName>
</protein>
<feature type="non-terminal residue" evidence="1">
    <location>
        <position position="71"/>
    </location>
</feature>
<dbReference type="AlphaFoldDB" id="A0A3B8WKR6"/>
<reference evidence="1 2" key="1">
    <citation type="journal article" date="2018" name="Nat. Biotechnol.">
        <title>A standardized bacterial taxonomy based on genome phylogeny substantially revises the tree of life.</title>
        <authorList>
            <person name="Parks D.H."/>
            <person name="Chuvochina M."/>
            <person name="Waite D.W."/>
            <person name="Rinke C."/>
            <person name="Skarshewski A."/>
            <person name="Chaumeil P.A."/>
            <person name="Hugenholtz P."/>
        </authorList>
    </citation>
    <scope>NUCLEOTIDE SEQUENCE [LARGE SCALE GENOMIC DNA]</scope>
    <source>
        <strain evidence="1">UBA9049</strain>
    </source>
</reference>
<comment type="caution">
    <text evidence="1">The sequence shown here is derived from an EMBL/GenBank/DDBJ whole genome shotgun (WGS) entry which is preliminary data.</text>
</comment>
<accession>A0A3B8WKR6</accession>
<dbReference type="Proteomes" id="UP000261325">
    <property type="component" value="Unassembled WGS sequence"/>
</dbReference>
<evidence type="ECO:0000313" key="2">
    <source>
        <dbReference type="Proteomes" id="UP000261325"/>
    </source>
</evidence>
<evidence type="ECO:0000313" key="1">
    <source>
        <dbReference type="EMBL" id="HAC30717.1"/>
    </source>
</evidence>